<proteinExistence type="predicted"/>
<accession>A0A1V9XHH9</accession>
<feature type="domain" description="GCVT N-terminal" evidence="1">
    <location>
        <begin position="1"/>
        <end position="161"/>
    </location>
</feature>
<dbReference type="InterPro" id="IPR027266">
    <property type="entry name" value="TrmE/GcvT-like"/>
</dbReference>
<evidence type="ECO:0000313" key="3">
    <source>
        <dbReference type="Proteomes" id="UP000192247"/>
    </source>
</evidence>
<dbReference type="STRING" id="418985.A0A1V9XHH9"/>
<dbReference type="GO" id="GO:0005739">
    <property type="term" value="C:mitochondrion"/>
    <property type="evidence" value="ECO:0007669"/>
    <property type="project" value="TreeGrafter"/>
</dbReference>
<dbReference type="Gene3D" id="3.30.1360.120">
    <property type="entry name" value="Probable tRNA modification gtpase trme, domain 1"/>
    <property type="match status" value="1"/>
</dbReference>
<protein>
    <submittedName>
        <fullName evidence="2">Sarcosine dehydrogenase</fullName>
    </submittedName>
</protein>
<dbReference type="Pfam" id="PF01571">
    <property type="entry name" value="GCV_T"/>
    <property type="match status" value="1"/>
</dbReference>
<organism evidence="2 3">
    <name type="scientific">Tropilaelaps mercedesae</name>
    <dbReference type="NCBI Taxonomy" id="418985"/>
    <lineage>
        <taxon>Eukaryota</taxon>
        <taxon>Metazoa</taxon>
        <taxon>Ecdysozoa</taxon>
        <taxon>Arthropoda</taxon>
        <taxon>Chelicerata</taxon>
        <taxon>Arachnida</taxon>
        <taxon>Acari</taxon>
        <taxon>Parasitiformes</taxon>
        <taxon>Mesostigmata</taxon>
        <taxon>Gamasina</taxon>
        <taxon>Dermanyssoidea</taxon>
        <taxon>Laelapidae</taxon>
        <taxon>Tropilaelaps</taxon>
    </lineage>
</organism>
<evidence type="ECO:0000313" key="2">
    <source>
        <dbReference type="EMBL" id="OQR72838.1"/>
    </source>
</evidence>
<dbReference type="Proteomes" id="UP000192247">
    <property type="component" value="Unassembled WGS sequence"/>
</dbReference>
<name>A0A1V9XHH9_9ACAR</name>
<dbReference type="AlphaFoldDB" id="A0A1V9XHH9"/>
<dbReference type="PANTHER" id="PTHR43757">
    <property type="entry name" value="AMINOMETHYLTRANSFERASE"/>
    <property type="match status" value="1"/>
</dbReference>
<dbReference type="InParanoid" id="A0A1V9XHH9"/>
<sequence>MSYFGKYFLTGPDAQKAADWLCSHNVQQPEGTTVYTCLLNRAGRVEADLTFSVLKGDTGSTPANPAFEGTGFYITVIEDNRFRCNLIDNSHQMGLLSIQGPHSRELLQALTPADLSDTAFPFSTHRMIDFAGHPVRAIRLTFVGELGWELHVPNDGILDVYR</sequence>
<dbReference type="SUPFAM" id="SSF103025">
    <property type="entry name" value="Folate-binding domain"/>
    <property type="match status" value="1"/>
</dbReference>
<evidence type="ECO:0000259" key="1">
    <source>
        <dbReference type="Pfam" id="PF01571"/>
    </source>
</evidence>
<comment type="caution">
    <text evidence="2">The sequence shown here is derived from an EMBL/GenBank/DDBJ whole genome shotgun (WGS) entry which is preliminary data.</text>
</comment>
<dbReference type="PANTHER" id="PTHR43757:SF11">
    <property type="entry name" value="SARCOSINE DEHYDROGENASE"/>
    <property type="match status" value="1"/>
</dbReference>
<dbReference type="InterPro" id="IPR006222">
    <property type="entry name" value="GCVT_N"/>
</dbReference>
<dbReference type="InterPro" id="IPR028896">
    <property type="entry name" value="GcvT/YgfZ/DmdA"/>
</dbReference>
<gene>
    <name evidence="2" type="ORF">BIW11_03704</name>
</gene>
<dbReference type="OrthoDB" id="6537908at2759"/>
<reference evidence="2 3" key="1">
    <citation type="journal article" date="2017" name="Gigascience">
        <title>Draft genome of the honey bee ectoparasitic mite, Tropilaelaps mercedesae, is shaped by the parasitic life history.</title>
        <authorList>
            <person name="Dong X."/>
            <person name="Armstrong S.D."/>
            <person name="Xia D."/>
            <person name="Makepeace B.L."/>
            <person name="Darby A.C."/>
            <person name="Kadowaki T."/>
        </authorList>
    </citation>
    <scope>NUCLEOTIDE SEQUENCE [LARGE SCALE GENOMIC DNA]</scope>
    <source>
        <strain evidence="2">Wuxi-XJTLU</strain>
    </source>
</reference>
<dbReference type="EMBL" id="MNPL01010954">
    <property type="protein sequence ID" value="OQR72838.1"/>
    <property type="molecule type" value="Genomic_DNA"/>
</dbReference>
<keyword evidence="3" id="KW-1185">Reference proteome</keyword>